<keyword evidence="1" id="KW-0175">Coiled coil</keyword>
<evidence type="ECO:0000313" key="4">
    <source>
        <dbReference type="Proteomes" id="UP000241848"/>
    </source>
</evidence>
<evidence type="ECO:0000256" key="1">
    <source>
        <dbReference type="SAM" id="Coils"/>
    </source>
</evidence>
<feature type="coiled-coil region" evidence="1">
    <location>
        <begin position="21"/>
        <end position="105"/>
    </location>
</feature>
<dbReference type="AlphaFoldDB" id="A0A2T2WK67"/>
<sequence>MTRSWGKALWGYRKKTTDVFIEHLEAQVATREQEREAELEHRKKNVQTQMEAVQAAEAALKALQAEYFHLSGELTALTLRSQQTLEEAASEFRRQEDLVQEAVQARRHYVESLSDTIRAVPDEIRGVIERIAEPMTRPPAANPPSANTMASTPHPSTVKPGEESSG</sequence>
<accession>A0A2T2WK67</accession>
<feature type="region of interest" description="Disordered" evidence="2">
    <location>
        <begin position="132"/>
        <end position="166"/>
    </location>
</feature>
<dbReference type="Proteomes" id="UP000241848">
    <property type="component" value="Unassembled WGS sequence"/>
</dbReference>
<organism evidence="3 4">
    <name type="scientific">Sulfobacillus acidophilus</name>
    <dbReference type="NCBI Taxonomy" id="53633"/>
    <lineage>
        <taxon>Bacteria</taxon>
        <taxon>Bacillati</taxon>
        <taxon>Bacillota</taxon>
        <taxon>Clostridia</taxon>
        <taxon>Eubacteriales</taxon>
        <taxon>Clostridiales Family XVII. Incertae Sedis</taxon>
        <taxon>Sulfobacillus</taxon>
    </lineage>
</organism>
<comment type="caution">
    <text evidence="3">The sequence shown here is derived from an EMBL/GenBank/DDBJ whole genome shotgun (WGS) entry which is preliminary data.</text>
</comment>
<dbReference type="EMBL" id="PXYV01000014">
    <property type="protein sequence ID" value="PSR22638.1"/>
    <property type="molecule type" value="Genomic_DNA"/>
</dbReference>
<evidence type="ECO:0000313" key="3">
    <source>
        <dbReference type="EMBL" id="PSR22638.1"/>
    </source>
</evidence>
<gene>
    <name evidence="3" type="ORF">C7B45_06185</name>
</gene>
<reference evidence="3 4" key="1">
    <citation type="journal article" date="2014" name="BMC Genomics">
        <title>Comparison of environmental and isolate Sulfobacillus genomes reveals diverse carbon, sulfur, nitrogen, and hydrogen metabolisms.</title>
        <authorList>
            <person name="Justice N.B."/>
            <person name="Norman A."/>
            <person name="Brown C.T."/>
            <person name="Singh A."/>
            <person name="Thomas B.C."/>
            <person name="Banfield J.F."/>
        </authorList>
    </citation>
    <scope>NUCLEOTIDE SEQUENCE [LARGE SCALE GENOMIC DNA]</scope>
    <source>
        <strain evidence="3">AMDSBA3</strain>
    </source>
</reference>
<proteinExistence type="predicted"/>
<name>A0A2T2WK67_9FIRM</name>
<protein>
    <submittedName>
        <fullName evidence="3">Uncharacterized protein</fullName>
    </submittedName>
</protein>
<feature type="compositionally biased region" description="Polar residues" evidence="2">
    <location>
        <begin position="144"/>
        <end position="155"/>
    </location>
</feature>
<evidence type="ECO:0000256" key="2">
    <source>
        <dbReference type="SAM" id="MobiDB-lite"/>
    </source>
</evidence>